<dbReference type="InterPro" id="IPR009339">
    <property type="entry name" value="DUF998"/>
</dbReference>
<gene>
    <name evidence="2" type="ORF">ACFSE6_08750</name>
</gene>
<proteinExistence type="predicted"/>
<organism evidence="2 3">
    <name type="scientific">Georgenia deserti</name>
    <dbReference type="NCBI Taxonomy" id="2093781"/>
    <lineage>
        <taxon>Bacteria</taxon>
        <taxon>Bacillati</taxon>
        <taxon>Actinomycetota</taxon>
        <taxon>Actinomycetes</taxon>
        <taxon>Micrococcales</taxon>
        <taxon>Bogoriellaceae</taxon>
        <taxon>Georgenia</taxon>
    </lineage>
</organism>
<accession>A0ABW4L2Z4</accession>
<dbReference type="Proteomes" id="UP001597277">
    <property type="component" value="Unassembled WGS sequence"/>
</dbReference>
<dbReference type="EMBL" id="JBHUEE010000004">
    <property type="protein sequence ID" value="MFD1717921.1"/>
    <property type="molecule type" value="Genomic_DNA"/>
</dbReference>
<keyword evidence="1" id="KW-1133">Transmembrane helix</keyword>
<evidence type="ECO:0000256" key="1">
    <source>
        <dbReference type="SAM" id="Phobius"/>
    </source>
</evidence>
<keyword evidence="1" id="KW-0472">Membrane</keyword>
<comment type="caution">
    <text evidence="2">The sequence shown here is derived from an EMBL/GenBank/DDBJ whole genome shotgun (WGS) entry which is preliminary data.</text>
</comment>
<feature type="transmembrane region" description="Helical" evidence="1">
    <location>
        <begin position="129"/>
        <end position="153"/>
    </location>
</feature>
<evidence type="ECO:0000313" key="3">
    <source>
        <dbReference type="Proteomes" id="UP001597277"/>
    </source>
</evidence>
<dbReference type="RefSeq" id="WP_388005183.1">
    <property type="nucleotide sequence ID" value="NZ_JBHUEE010000004.1"/>
</dbReference>
<sequence>METAPSSRALRIGSTLWLAQPVYLLVELLATGLSRAPYSLLHNTISDLGATTCTTIPYPAEDVPVCSPLHTVVNASFVVFGLAMAVGAVLLRRVLPRGRTTTAAVVAWVIAGASSIGSGLTPLDQMLTLHALVSAPGIVLSGAAMVLTGAAVIRSRRSGAWWLIVMGALSAAAGLLMLVRLEVQWGGLIERLALWPSFVACAFIALDVVRRPAVVPVNL</sequence>
<name>A0ABW4L2Z4_9MICO</name>
<feature type="transmembrane region" description="Helical" evidence="1">
    <location>
        <begin position="12"/>
        <end position="33"/>
    </location>
</feature>
<feature type="transmembrane region" description="Helical" evidence="1">
    <location>
        <begin position="160"/>
        <end position="180"/>
    </location>
</feature>
<dbReference type="Pfam" id="PF06197">
    <property type="entry name" value="DUF998"/>
    <property type="match status" value="1"/>
</dbReference>
<reference evidence="3" key="1">
    <citation type="journal article" date="2019" name="Int. J. Syst. Evol. Microbiol.">
        <title>The Global Catalogue of Microorganisms (GCM) 10K type strain sequencing project: providing services to taxonomists for standard genome sequencing and annotation.</title>
        <authorList>
            <consortium name="The Broad Institute Genomics Platform"/>
            <consortium name="The Broad Institute Genome Sequencing Center for Infectious Disease"/>
            <person name="Wu L."/>
            <person name="Ma J."/>
        </authorList>
    </citation>
    <scope>NUCLEOTIDE SEQUENCE [LARGE SCALE GENOMIC DNA]</scope>
    <source>
        <strain evidence="3">JCM 17130</strain>
    </source>
</reference>
<feature type="transmembrane region" description="Helical" evidence="1">
    <location>
        <begin position="103"/>
        <end position="123"/>
    </location>
</feature>
<keyword evidence="3" id="KW-1185">Reference proteome</keyword>
<feature type="transmembrane region" description="Helical" evidence="1">
    <location>
        <begin position="72"/>
        <end position="91"/>
    </location>
</feature>
<evidence type="ECO:0000313" key="2">
    <source>
        <dbReference type="EMBL" id="MFD1717921.1"/>
    </source>
</evidence>
<feature type="transmembrane region" description="Helical" evidence="1">
    <location>
        <begin position="192"/>
        <end position="209"/>
    </location>
</feature>
<keyword evidence="1" id="KW-0812">Transmembrane</keyword>
<protein>
    <submittedName>
        <fullName evidence="2">DUF998 domain-containing protein</fullName>
    </submittedName>
</protein>